<name>A0A1H7QK87_9GAMM</name>
<dbReference type="Proteomes" id="UP000199256">
    <property type="component" value="Unassembled WGS sequence"/>
</dbReference>
<keyword evidence="1" id="KW-1133">Transmembrane helix</keyword>
<dbReference type="GO" id="GO:0043164">
    <property type="term" value="P:Gram-negative-bacterium-type cell wall biogenesis"/>
    <property type="evidence" value="ECO:0007669"/>
    <property type="project" value="TreeGrafter"/>
</dbReference>
<dbReference type="InterPro" id="IPR051599">
    <property type="entry name" value="Cell_Envelope_Assoc"/>
</dbReference>
<evidence type="ECO:0000313" key="3">
    <source>
        <dbReference type="EMBL" id="SEL48014.1"/>
    </source>
</evidence>
<reference evidence="4" key="1">
    <citation type="submission" date="2016-10" db="EMBL/GenBank/DDBJ databases">
        <authorList>
            <person name="Varghese N."/>
            <person name="Submissions S."/>
        </authorList>
    </citation>
    <scope>NUCLEOTIDE SEQUENCE [LARGE SCALE GENOMIC DNA]</scope>
    <source>
        <strain evidence="4">DSM 241</strain>
    </source>
</reference>
<feature type="transmembrane region" description="Helical" evidence="1">
    <location>
        <begin position="6"/>
        <end position="25"/>
    </location>
</feature>
<keyword evidence="4" id="KW-1185">Reference proteome</keyword>
<dbReference type="InterPro" id="IPR003848">
    <property type="entry name" value="DUF218"/>
</dbReference>
<keyword evidence="1" id="KW-0812">Transmembrane</keyword>
<evidence type="ECO:0000256" key="1">
    <source>
        <dbReference type="SAM" id="Phobius"/>
    </source>
</evidence>
<dbReference type="OrthoDB" id="9809813at2"/>
<dbReference type="EMBL" id="FOAA01000018">
    <property type="protein sequence ID" value="SEL48014.1"/>
    <property type="molecule type" value="Genomic_DNA"/>
</dbReference>
<feature type="transmembrane region" description="Helical" evidence="1">
    <location>
        <begin position="32"/>
        <end position="54"/>
    </location>
</feature>
<accession>A0A1H7QK87</accession>
<dbReference type="PANTHER" id="PTHR30336:SF4">
    <property type="entry name" value="ENVELOPE BIOGENESIS FACTOR ELYC"/>
    <property type="match status" value="1"/>
</dbReference>
<dbReference type="GO" id="GO:0000270">
    <property type="term" value="P:peptidoglycan metabolic process"/>
    <property type="evidence" value="ECO:0007669"/>
    <property type="project" value="TreeGrafter"/>
</dbReference>
<dbReference type="Gene3D" id="3.40.50.620">
    <property type="entry name" value="HUPs"/>
    <property type="match status" value="1"/>
</dbReference>
<sequence length="253" mass="28200">MTTLELFIMPPANGLILILLGLLLWRRRLGRVAIWLGLGILYVASLPVVSYALMQGLEARSGAVPLSEVVAGDAQAIVILAGGRRPDAPEYGGVDTVNEYSLKRARYGAWVHRETGLPILVSGGRVEGDEPSSESELIADVLEHELGVPVRWVEDESRNTCENAFHTAERLAGEGVTHALLVTQALHIPRARWCFSQTDLQITPVPTFDRQPDPDDSFDWRGLIPQAKAMARTRFALHEYLGLVWYRYFKYRP</sequence>
<dbReference type="CDD" id="cd06259">
    <property type="entry name" value="YdcF-like"/>
    <property type="match status" value="1"/>
</dbReference>
<protein>
    <submittedName>
        <fullName evidence="3">Uncharacterized SAM-binding protein YcdF, DUF218 family</fullName>
    </submittedName>
</protein>
<dbReference type="Pfam" id="PF02698">
    <property type="entry name" value="DUF218"/>
    <property type="match status" value="1"/>
</dbReference>
<dbReference type="PANTHER" id="PTHR30336">
    <property type="entry name" value="INNER MEMBRANE PROTEIN, PROBABLE PERMEASE"/>
    <property type="match status" value="1"/>
</dbReference>
<dbReference type="RefSeq" id="WP_090255127.1">
    <property type="nucleotide sequence ID" value="NZ_FOAA01000018.1"/>
</dbReference>
<dbReference type="GO" id="GO:0005886">
    <property type="term" value="C:plasma membrane"/>
    <property type="evidence" value="ECO:0007669"/>
    <property type="project" value="TreeGrafter"/>
</dbReference>
<keyword evidence="1" id="KW-0472">Membrane</keyword>
<proteinExistence type="predicted"/>
<gene>
    <name evidence="3" type="ORF">SAMN05444515_1182</name>
</gene>
<feature type="domain" description="DUF218" evidence="2">
    <location>
        <begin position="75"/>
        <end position="242"/>
    </location>
</feature>
<evidence type="ECO:0000313" key="4">
    <source>
        <dbReference type="Proteomes" id="UP000199256"/>
    </source>
</evidence>
<dbReference type="STRING" id="1396821.SAMN05444515_1182"/>
<organism evidence="3 4">
    <name type="scientific">Ectothiorhodospira marina</name>
    <dbReference type="NCBI Taxonomy" id="1396821"/>
    <lineage>
        <taxon>Bacteria</taxon>
        <taxon>Pseudomonadati</taxon>
        <taxon>Pseudomonadota</taxon>
        <taxon>Gammaproteobacteria</taxon>
        <taxon>Chromatiales</taxon>
        <taxon>Ectothiorhodospiraceae</taxon>
        <taxon>Ectothiorhodospira</taxon>
    </lineage>
</organism>
<dbReference type="InterPro" id="IPR014729">
    <property type="entry name" value="Rossmann-like_a/b/a_fold"/>
</dbReference>
<evidence type="ECO:0000259" key="2">
    <source>
        <dbReference type="Pfam" id="PF02698"/>
    </source>
</evidence>
<dbReference type="AlphaFoldDB" id="A0A1H7QK87"/>